<gene>
    <name evidence="6" type="ORF">QQF64_005046</name>
</gene>
<comment type="caution">
    <text evidence="6">The sequence shown here is derived from an EMBL/GenBank/DDBJ whole genome shotgun (WGS) entry which is preliminary data.</text>
</comment>
<proteinExistence type="predicted"/>
<dbReference type="CDD" id="cd00200">
    <property type="entry name" value="WD40"/>
    <property type="match status" value="1"/>
</dbReference>
<evidence type="ECO:0000313" key="7">
    <source>
        <dbReference type="Proteomes" id="UP001558613"/>
    </source>
</evidence>
<dbReference type="PROSITE" id="PS50181">
    <property type="entry name" value="FBOX"/>
    <property type="match status" value="1"/>
</dbReference>
<feature type="region of interest" description="Disordered" evidence="4">
    <location>
        <begin position="265"/>
        <end position="284"/>
    </location>
</feature>
<dbReference type="Gene3D" id="1.20.1280.50">
    <property type="match status" value="1"/>
</dbReference>
<feature type="compositionally biased region" description="Low complexity" evidence="4">
    <location>
        <begin position="821"/>
        <end position="830"/>
    </location>
</feature>
<dbReference type="InterPro" id="IPR015943">
    <property type="entry name" value="WD40/YVTN_repeat-like_dom_sf"/>
</dbReference>
<feature type="compositionally biased region" description="Basic and acidic residues" evidence="4">
    <location>
        <begin position="733"/>
        <end position="744"/>
    </location>
</feature>
<feature type="region of interest" description="Disordered" evidence="4">
    <location>
        <begin position="733"/>
        <end position="754"/>
    </location>
</feature>
<feature type="repeat" description="WD" evidence="3">
    <location>
        <begin position="474"/>
        <end position="515"/>
    </location>
</feature>
<evidence type="ECO:0000256" key="1">
    <source>
        <dbReference type="ARBA" id="ARBA00022574"/>
    </source>
</evidence>
<feature type="region of interest" description="Disordered" evidence="4">
    <location>
        <begin position="1037"/>
        <end position="1061"/>
    </location>
</feature>
<dbReference type="PROSITE" id="PS50082">
    <property type="entry name" value="WD_REPEATS_2"/>
    <property type="match status" value="3"/>
</dbReference>
<dbReference type="SUPFAM" id="SSF81383">
    <property type="entry name" value="F-box domain"/>
    <property type="match status" value="1"/>
</dbReference>
<accession>A0ABR3MJX2</accession>
<dbReference type="InterPro" id="IPR019775">
    <property type="entry name" value="WD40_repeat_CS"/>
</dbReference>
<feature type="region of interest" description="Disordered" evidence="4">
    <location>
        <begin position="924"/>
        <end position="957"/>
    </location>
</feature>
<dbReference type="PANTHER" id="PTHR19872">
    <property type="entry name" value="UBIQUITIN LIGASE SPECIFICITY FACTOR/HREP PROTEIN"/>
    <property type="match status" value="1"/>
</dbReference>
<sequence>MDLDYNMTEVKCLSGEFGDSLLEWSCKGEDEEFNICGRCQTCILAEKLHHSSQWMKKAGGASQRRFLTGILVQCHSLQILENLQSVLQVTSGKDFTYARSRAQLSRPEDSIWSMDGVLDTKLKGMDMLEAWEWFRKSPDWIKSKYVLGLLSLCDTPLLHMLGNLVHILIVWEKHKFLKFSSADYLSVTESQLSSHSESDHTDLDLLIQACSVYEPVDLPQEAYQGSQTDVLKQKLSEQIKNSKSLKSVCDEVELDFQNVDPWNRRTKCQDSDSDYSDDPDPALTVVPRSSKSLSGVSRHRDFIRSLPVDIAKRILGLLDKVSLYNCRHVSMHWQCLTEEVLTEIEVKKSVEKQAMILQGNSTSKINPVYAKICEVVVPISEGDKCFQHGDSFPKHKLLQEQDLDSVYKGFKTKTIQMEERNVYCGVYNISVLLEREDPSRVMHYAGGQLVAVGSKDRTVRLLHVPSLKEIPPVIQGHAGSIRAVLVCEDRDLIISASYDLSIRCWNLKTGVCMMVFHGHFGTINCLDLYEDRLVSGAKDCRVKVWNLLTGKCVENLKFKHLKPIMCVKINETLVISSCAGGHIRIWSMETASLTKQISGHKGPVLCLCIDQWHILSGGSDGVVKAWSTISSFKKCLRTFQHPKEVLTMSFLFLRIITGCMDGKIRIFNFLTGDCLRVIKTNMKQCPVLSLHTHDNTVVVNTRSSILMLQFAEVNWDYSSSALRNFFEQSHVSPENEHRSADRMTRGSSSRLKSRSHYFKRLSTPSMQLAQDAQQESTRVATWRHLSRVSISPQSEFHTRPRSVLSAGRPVSGCKNFQNRISQTQSTSTSSLDKKTSDTKRSVLSRSEKAARDRVRKRGPHHPMTQDLILLRTSSAQQGQYSDLARSNVELNARVRDAWGPDSSKEPSFQTTIKKTSEIHTPFTTHSADIKPQSSSQSRQTYFTPHSLPKQSQRSFKVVRSDTNKISPLNMTSPEDGKTQQRLFIRRTSMPTHCNEDFEMTKSSSYHIPLNPSPVFQLRTDTQLEAYIQECTKQQQVHKHGSGDQGKTIWKRSHCHQQGTEI</sequence>
<dbReference type="Proteomes" id="UP001558613">
    <property type="component" value="Unassembled WGS sequence"/>
</dbReference>
<dbReference type="PANTHER" id="PTHR19872:SF7">
    <property type="entry name" value="F-BOX AND WD REPEAT DOMAIN CONTAINING PROTEIN 10B-RELATED"/>
    <property type="match status" value="1"/>
</dbReference>
<keyword evidence="2" id="KW-0677">Repeat</keyword>
<dbReference type="Gene3D" id="2.130.10.10">
    <property type="entry name" value="YVTN repeat-like/Quinoprotein amine dehydrogenase"/>
    <property type="match status" value="1"/>
</dbReference>
<dbReference type="InterPro" id="IPR051075">
    <property type="entry name" value="SCF_subunit_WD-repeat"/>
</dbReference>
<keyword evidence="1 3" id="KW-0853">WD repeat</keyword>
<evidence type="ECO:0000313" key="6">
    <source>
        <dbReference type="EMBL" id="KAL1264691.1"/>
    </source>
</evidence>
<evidence type="ECO:0000256" key="3">
    <source>
        <dbReference type="PROSITE-ProRule" id="PRU00221"/>
    </source>
</evidence>
<evidence type="ECO:0000256" key="2">
    <source>
        <dbReference type="ARBA" id="ARBA00022737"/>
    </source>
</evidence>
<evidence type="ECO:0000259" key="5">
    <source>
        <dbReference type="PROSITE" id="PS50181"/>
    </source>
</evidence>
<feature type="compositionally biased region" description="Basic and acidic residues" evidence="4">
    <location>
        <begin position="831"/>
        <end position="852"/>
    </location>
</feature>
<dbReference type="EMBL" id="JAYMGO010000012">
    <property type="protein sequence ID" value="KAL1264691.1"/>
    <property type="molecule type" value="Genomic_DNA"/>
</dbReference>
<dbReference type="PROSITE" id="PS00678">
    <property type="entry name" value="WD_REPEATS_1"/>
    <property type="match status" value="1"/>
</dbReference>
<dbReference type="PROSITE" id="PS50294">
    <property type="entry name" value="WD_REPEATS_REGION"/>
    <property type="match status" value="2"/>
</dbReference>
<feature type="repeat" description="WD" evidence="3">
    <location>
        <begin position="516"/>
        <end position="555"/>
    </location>
</feature>
<organism evidence="6 7">
    <name type="scientific">Cirrhinus molitorella</name>
    <name type="common">mud carp</name>
    <dbReference type="NCBI Taxonomy" id="172907"/>
    <lineage>
        <taxon>Eukaryota</taxon>
        <taxon>Metazoa</taxon>
        <taxon>Chordata</taxon>
        <taxon>Craniata</taxon>
        <taxon>Vertebrata</taxon>
        <taxon>Euteleostomi</taxon>
        <taxon>Actinopterygii</taxon>
        <taxon>Neopterygii</taxon>
        <taxon>Teleostei</taxon>
        <taxon>Ostariophysi</taxon>
        <taxon>Cypriniformes</taxon>
        <taxon>Cyprinidae</taxon>
        <taxon>Labeoninae</taxon>
        <taxon>Labeonini</taxon>
        <taxon>Cirrhinus</taxon>
    </lineage>
</organism>
<dbReference type="SUPFAM" id="SSF50978">
    <property type="entry name" value="WD40 repeat-like"/>
    <property type="match status" value="1"/>
</dbReference>
<evidence type="ECO:0000256" key="4">
    <source>
        <dbReference type="SAM" id="MobiDB-lite"/>
    </source>
</evidence>
<dbReference type="CDD" id="cd22136">
    <property type="entry name" value="F-box_FBXW10"/>
    <property type="match status" value="1"/>
</dbReference>
<keyword evidence="7" id="KW-1185">Reference proteome</keyword>
<dbReference type="InterPro" id="IPR036047">
    <property type="entry name" value="F-box-like_dom_sf"/>
</dbReference>
<dbReference type="InterPro" id="IPR001680">
    <property type="entry name" value="WD40_rpt"/>
</dbReference>
<reference evidence="6 7" key="1">
    <citation type="submission" date="2023-09" db="EMBL/GenBank/DDBJ databases">
        <authorList>
            <person name="Wang M."/>
        </authorList>
    </citation>
    <scope>NUCLEOTIDE SEQUENCE [LARGE SCALE GENOMIC DNA]</scope>
    <source>
        <strain evidence="6">GT-2023</strain>
        <tissue evidence="6">Liver</tissue>
    </source>
</reference>
<feature type="compositionally biased region" description="Polar residues" evidence="4">
    <location>
        <begin position="924"/>
        <end position="954"/>
    </location>
</feature>
<protein>
    <recommendedName>
        <fullName evidence="5">F-box domain-containing protein</fullName>
    </recommendedName>
</protein>
<feature type="domain" description="F-box" evidence="5">
    <location>
        <begin position="300"/>
        <end position="344"/>
    </location>
</feature>
<feature type="compositionally biased region" description="Acidic residues" evidence="4">
    <location>
        <begin position="271"/>
        <end position="280"/>
    </location>
</feature>
<feature type="region of interest" description="Disordered" evidence="4">
    <location>
        <begin position="790"/>
        <end position="864"/>
    </location>
</feature>
<dbReference type="Pfam" id="PF00400">
    <property type="entry name" value="WD40"/>
    <property type="match status" value="4"/>
</dbReference>
<name>A0ABR3MJX2_9TELE</name>
<dbReference type="SMART" id="SM00320">
    <property type="entry name" value="WD40"/>
    <property type="match status" value="6"/>
</dbReference>
<dbReference type="InterPro" id="IPR001810">
    <property type="entry name" value="F-box_dom"/>
</dbReference>
<feature type="repeat" description="WD" evidence="3">
    <location>
        <begin position="597"/>
        <end position="627"/>
    </location>
</feature>
<dbReference type="InterPro" id="IPR036322">
    <property type="entry name" value="WD40_repeat_dom_sf"/>
</dbReference>